<dbReference type="OrthoDB" id="2453533at2"/>
<dbReference type="RefSeq" id="WP_146355814.1">
    <property type="nucleotide sequence ID" value="NZ_VOIR01000012.1"/>
</dbReference>
<dbReference type="Proteomes" id="UP000323221">
    <property type="component" value="Unassembled WGS sequence"/>
</dbReference>
<dbReference type="PROSITE" id="PS51819">
    <property type="entry name" value="VOC"/>
    <property type="match status" value="1"/>
</dbReference>
<reference evidence="2 3" key="1">
    <citation type="submission" date="2019-08" db="EMBL/GenBank/DDBJ databases">
        <title>Agrococcus lahaulensis sp. nov., isolated from a cold desert of the Indian Himalayas.</title>
        <authorList>
            <person name="Qu J.H."/>
        </authorList>
    </citation>
    <scope>NUCLEOTIDE SEQUENCE [LARGE SCALE GENOMIC DNA]</scope>
    <source>
        <strain evidence="2 3">NS18</strain>
    </source>
</reference>
<dbReference type="InterPro" id="IPR037523">
    <property type="entry name" value="VOC_core"/>
</dbReference>
<dbReference type="InterPro" id="IPR029068">
    <property type="entry name" value="Glyas_Bleomycin-R_OHBP_Dase"/>
</dbReference>
<accession>A0A5M8QGM6</accession>
<name>A0A5M8QGM6_9MICO</name>
<comment type="caution">
    <text evidence="2">The sequence shown here is derived from an EMBL/GenBank/DDBJ whole genome shotgun (WGS) entry which is preliminary data.</text>
</comment>
<keyword evidence="3" id="KW-1185">Reference proteome</keyword>
<dbReference type="CDD" id="cd06587">
    <property type="entry name" value="VOC"/>
    <property type="match status" value="1"/>
</dbReference>
<protein>
    <submittedName>
        <fullName evidence="2">VOC family protein</fullName>
    </submittedName>
</protein>
<proteinExistence type="predicted"/>
<sequence length="122" mass="12915">MDSVGEGFDELLAIACVRDRAAGMRWYETLLGRPADAMAGEEALWRIGADAWLVVDERPARAGACTVTIAVRGLDAMLERLAAAGVRPEHAERYANGVHHVTIADPDGNSVSLAEAPAGFAL</sequence>
<dbReference type="Gene3D" id="3.10.180.10">
    <property type="entry name" value="2,3-Dihydroxybiphenyl 1,2-Dioxygenase, domain 1"/>
    <property type="match status" value="1"/>
</dbReference>
<dbReference type="AlphaFoldDB" id="A0A5M8QGM6"/>
<dbReference type="InterPro" id="IPR041581">
    <property type="entry name" value="Glyoxalase_6"/>
</dbReference>
<dbReference type="Pfam" id="PF18029">
    <property type="entry name" value="Glyoxalase_6"/>
    <property type="match status" value="1"/>
</dbReference>
<dbReference type="SUPFAM" id="SSF54593">
    <property type="entry name" value="Glyoxalase/Bleomycin resistance protein/Dihydroxybiphenyl dioxygenase"/>
    <property type="match status" value="1"/>
</dbReference>
<evidence type="ECO:0000313" key="3">
    <source>
        <dbReference type="Proteomes" id="UP000323221"/>
    </source>
</evidence>
<evidence type="ECO:0000259" key="1">
    <source>
        <dbReference type="PROSITE" id="PS51819"/>
    </source>
</evidence>
<gene>
    <name evidence="2" type="ORF">FQ330_05425</name>
</gene>
<dbReference type="EMBL" id="VOIR01000012">
    <property type="protein sequence ID" value="KAA6435195.1"/>
    <property type="molecule type" value="Genomic_DNA"/>
</dbReference>
<evidence type="ECO:0000313" key="2">
    <source>
        <dbReference type="EMBL" id="KAA6435195.1"/>
    </source>
</evidence>
<feature type="domain" description="VOC" evidence="1">
    <location>
        <begin position="7"/>
        <end position="116"/>
    </location>
</feature>
<organism evidence="2 3">
    <name type="scientific">Agrococcus sediminis</name>
    <dbReference type="NCBI Taxonomy" id="2599924"/>
    <lineage>
        <taxon>Bacteria</taxon>
        <taxon>Bacillati</taxon>
        <taxon>Actinomycetota</taxon>
        <taxon>Actinomycetes</taxon>
        <taxon>Micrococcales</taxon>
        <taxon>Microbacteriaceae</taxon>
        <taxon>Agrococcus</taxon>
    </lineage>
</organism>